<organism evidence="1 2">
    <name type="scientific">Pseudomonas petrae</name>
    <dbReference type="NCBI Taxonomy" id="2912190"/>
    <lineage>
        <taxon>Bacteria</taxon>
        <taxon>Pseudomonadati</taxon>
        <taxon>Pseudomonadota</taxon>
        <taxon>Gammaproteobacteria</taxon>
        <taxon>Pseudomonadales</taxon>
        <taxon>Pseudomonadaceae</taxon>
        <taxon>Pseudomonas</taxon>
    </lineage>
</organism>
<accession>A0ABS9IBP2</accession>
<dbReference type="RefSeq" id="WP_237254245.1">
    <property type="nucleotide sequence ID" value="NZ_JAKJXH010000028.1"/>
</dbReference>
<evidence type="ECO:0000313" key="2">
    <source>
        <dbReference type="Proteomes" id="UP001162905"/>
    </source>
</evidence>
<protein>
    <submittedName>
        <fullName evidence="1">Uncharacterized protein</fullName>
    </submittedName>
</protein>
<reference evidence="1" key="1">
    <citation type="submission" date="2022-01" db="EMBL/GenBank/DDBJ databases">
        <title>Pseudomonas sp. nov. isolated from Antarctic regolith.</title>
        <authorList>
            <person name="Novakova D."/>
            <person name="Sedlar K."/>
        </authorList>
    </citation>
    <scope>NUCLEOTIDE SEQUENCE</scope>
    <source>
        <strain evidence="1">P2647</strain>
    </source>
</reference>
<keyword evidence="2" id="KW-1185">Reference proteome</keyword>
<dbReference type="Proteomes" id="UP001162905">
    <property type="component" value="Unassembled WGS sequence"/>
</dbReference>
<gene>
    <name evidence="1" type="ORF">L4G47_22155</name>
</gene>
<evidence type="ECO:0000313" key="1">
    <source>
        <dbReference type="EMBL" id="MCF7544901.1"/>
    </source>
</evidence>
<sequence length="65" mass="7187">MNYQQIMQQPDYESAARTYVVEKFGIPVAQTFAVLSSIVLRGIVAGKPELMLLAEIQAGYSLKPL</sequence>
<comment type="caution">
    <text evidence="1">The sequence shown here is derived from an EMBL/GenBank/DDBJ whole genome shotgun (WGS) entry which is preliminary data.</text>
</comment>
<name>A0ABS9IBP2_9PSED</name>
<proteinExistence type="predicted"/>
<dbReference type="EMBL" id="JAKJXH010000028">
    <property type="protein sequence ID" value="MCF7544901.1"/>
    <property type="molecule type" value="Genomic_DNA"/>
</dbReference>